<dbReference type="RefSeq" id="WP_306348138.1">
    <property type="nucleotide sequence ID" value="NZ_JASAWV010000004.1"/>
</dbReference>
<evidence type="ECO:0000313" key="2">
    <source>
        <dbReference type="Proteomes" id="UP001226020"/>
    </source>
</evidence>
<name>A0AAW8CFM2_9PAST</name>
<organism evidence="1 2">
    <name type="scientific">Phocoenobacter atlanticus subsp. atlanticus</name>
    <dbReference type="NCBI Taxonomy" id="3061285"/>
    <lineage>
        <taxon>Bacteria</taxon>
        <taxon>Pseudomonadati</taxon>
        <taxon>Pseudomonadota</taxon>
        <taxon>Gammaproteobacteria</taxon>
        <taxon>Pasteurellales</taxon>
        <taxon>Pasteurellaceae</taxon>
        <taxon>Phocoenobacter</taxon>
        <taxon>Phocoenobacter atlanticus</taxon>
    </lineage>
</organism>
<gene>
    <name evidence="1" type="ORF">QJU57_03075</name>
</gene>
<dbReference type="AlphaFoldDB" id="A0AAW8CFM2"/>
<accession>A0AAW8CFM2</accession>
<evidence type="ECO:0000313" key="1">
    <source>
        <dbReference type="EMBL" id="MDP8148063.1"/>
    </source>
</evidence>
<protein>
    <submittedName>
        <fullName evidence="1">Uncharacterized protein</fullName>
    </submittedName>
</protein>
<keyword evidence="2" id="KW-1185">Reference proteome</keyword>
<comment type="caution">
    <text evidence="1">The sequence shown here is derived from an EMBL/GenBank/DDBJ whole genome shotgun (WGS) entry which is preliminary data.</text>
</comment>
<dbReference type="Proteomes" id="UP001226020">
    <property type="component" value="Unassembled WGS sequence"/>
</dbReference>
<reference evidence="1 2" key="1">
    <citation type="journal article" date="2023" name="Front. Microbiol.">
        <title>Phylogeography and host specificity of Pasteurellaceae pathogenic to sea-farmed fish in the north-east Atlantic.</title>
        <authorList>
            <person name="Gulla S."/>
            <person name="Colquhoun D.J."/>
            <person name="Olsen A.B."/>
            <person name="Spilsberg B."/>
            <person name="Lagesen K."/>
            <person name="Aakesson C.P."/>
            <person name="Strom S."/>
            <person name="Manji F."/>
            <person name="Birkbeck T.H."/>
            <person name="Nilsen H.K."/>
        </authorList>
    </citation>
    <scope>NUCLEOTIDE SEQUENCE [LARGE SCALE GENOMIC DNA]</scope>
    <source>
        <strain evidence="1 2">NVIB3131</strain>
    </source>
</reference>
<dbReference type="EMBL" id="JASAXT010000004">
    <property type="protein sequence ID" value="MDP8148063.1"/>
    <property type="molecule type" value="Genomic_DNA"/>
</dbReference>
<sequence>MKLNNKNLNQKWLDYNNARLTGNRKKASALLNSFITTLLQNDEEVIENFVHQICSIVLKNNTFLSTNSIEVASAEVRIQHPLFQKVLIPVFIKKYKENDPLYIRWIAQMEQFFYSDHKTTNYFLEAINIDSTLQDAVMFSRETNQYEETKCRYFETDYFLKKSFELKPDQEVLDLILKRMLRNIDYLTHELPYLLTDLDDFIKIINEFKYFSEQSNSKEKWKRQIEEWENIADNLKT</sequence>
<proteinExistence type="predicted"/>